<sequence length="261" mass="28921">MELQIVRRLMPLSQDQWSTTYGPAGDGPFPAVMVLHGSEGPWSGWSHRNAVILAAHGFLAFPFSYSEGGNAWNAGHIRDCPLDRGVEALAALRAFNFSQSRVGVYGVSRGAEYALLMATLMAREGMSGLPDALAAHSPPDSICAAFDSRMYRDVGEADWRAWDAAERAWTWRGTHEGLLPTTPIEIEQYAGPLMLSHGTADTVWTVDMTRRLEQRLVDHGRNPSVHYYQGEDHIPRSVAENDHHQHLLAFFSEHLTDSALV</sequence>
<protein>
    <recommendedName>
        <fullName evidence="1">Peptidase S9 prolyl oligopeptidase catalytic domain-containing protein</fullName>
    </recommendedName>
</protein>
<dbReference type="GO" id="GO:0008236">
    <property type="term" value="F:serine-type peptidase activity"/>
    <property type="evidence" value="ECO:0007669"/>
    <property type="project" value="InterPro"/>
</dbReference>
<dbReference type="PATRIC" id="fig|1178482.3.peg.160"/>
<dbReference type="GO" id="GO:0047617">
    <property type="term" value="F:fatty acyl-CoA hydrolase activity"/>
    <property type="evidence" value="ECO:0007669"/>
    <property type="project" value="TreeGrafter"/>
</dbReference>
<evidence type="ECO:0000259" key="1">
    <source>
        <dbReference type="Pfam" id="PF00326"/>
    </source>
</evidence>
<organism evidence="2 3">
    <name type="scientific">Halomonas huangheensis</name>
    <dbReference type="NCBI Taxonomy" id="1178482"/>
    <lineage>
        <taxon>Bacteria</taxon>
        <taxon>Pseudomonadati</taxon>
        <taxon>Pseudomonadota</taxon>
        <taxon>Gammaproteobacteria</taxon>
        <taxon>Oceanospirillales</taxon>
        <taxon>Halomonadaceae</taxon>
        <taxon>Halomonas</taxon>
    </lineage>
</organism>
<dbReference type="GO" id="GO:0006637">
    <property type="term" value="P:acyl-CoA metabolic process"/>
    <property type="evidence" value="ECO:0007669"/>
    <property type="project" value="TreeGrafter"/>
</dbReference>
<proteinExistence type="predicted"/>
<dbReference type="GO" id="GO:0006508">
    <property type="term" value="P:proteolysis"/>
    <property type="evidence" value="ECO:0007669"/>
    <property type="project" value="InterPro"/>
</dbReference>
<keyword evidence="3" id="KW-1185">Reference proteome</keyword>
<dbReference type="AlphaFoldDB" id="W1NC40"/>
<dbReference type="Proteomes" id="UP000019113">
    <property type="component" value="Unassembled WGS sequence"/>
</dbReference>
<dbReference type="SUPFAM" id="SSF53474">
    <property type="entry name" value="alpha/beta-Hydrolases"/>
    <property type="match status" value="1"/>
</dbReference>
<dbReference type="EMBL" id="AVBC01000011">
    <property type="protein sequence ID" value="ERL53127.1"/>
    <property type="molecule type" value="Genomic_DNA"/>
</dbReference>
<dbReference type="OrthoDB" id="9771666at2"/>
<name>W1NC40_9GAMM</name>
<dbReference type="RefSeq" id="WP_021817109.1">
    <property type="nucleotide sequence ID" value="NZ_AVBC01000011.1"/>
</dbReference>
<dbReference type="InterPro" id="IPR029058">
    <property type="entry name" value="AB_hydrolase_fold"/>
</dbReference>
<dbReference type="Pfam" id="PF00326">
    <property type="entry name" value="Peptidase_S9"/>
    <property type="match status" value="1"/>
</dbReference>
<dbReference type="eggNOG" id="ENOG503461X">
    <property type="taxonomic scope" value="Bacteria"/>
</dbReference>
<feature type="domain" description="Peptidase S9 prolyl oligopeptidase catalytic" evidence="1">
    <location>
        <begin position="85"/>
        <end position="256"/>
    </location>
</feature>
<dbReference type="PANTHER" id="PTHR10824:SF4">
    <property type="entry name" value="ACYL-COENZYME A THIOESTERASE 1-LIKE"/>
    <property type="match status" value="1"/>
</dbReference>
<evidence type="ECO:0000313" key="3">
    <source>
        <dbReference type="Proteomes" id="UP000019113"/>
    </source>
</evidence>
<gene>
    <name evidence="2" type="ORF">BJB45_17785</name>
</gene>
<dbReference type="Gene3D" id="3.40.50.1820">
    <property type="entry name" value="alpha/beta hydrolase"/>
    <property type="match status" value="1"/>
</dbReference>
<comment type="caution">
    <text evidence="2">The sequence shown here is derived from an EMBL/GenBank/DDBJ whole genome shotgun (WGS) entry which is preliminary data.</text>
</comment>
<dbReference type="STRING" id="1178482.AR456_12125"/>
<dbReference type="PANTHER" id="PTHR10824">
    <property type="entry name" value="ACYL-COENZYME A THIOESTERASE-RELATED"/>
    <property type="match status" value="1"/>
</dbReference>
<reference evidence="2 3" key="1">
    <citation type="submission" date="2013-08" db="EMBL/GenBank/DDBJ databases">
        <title>draft genome of Halomonas huanghegensis, strain BJGMM-B45T.</title>
        <authorList>
            <person name="Miao C."/>
            <person name="Wan Y."/>
            <person name="Jin W."/>
        </authorList>
    </citation>
    <scope>NUCLEOTIDE SEQUENCE [LARGE SCALE GENOMIC DNA]</scope>
    <source>
        <strain evidence="2 3">BJGMM-B45</strain>
    </source>
</reference>
<dbReference type="KEGG" id="hhu:AR456_12125"/>
<dbReference type="GO" id="GO:0006631">
    <property type="term" value="P:fatty acid metabolic process"/>
    <property type="evidence" value="ECO:0007669"/>
    <property type="project" value="TreeGrafter"/>
</dbReference>
<evidence type="ECO:0000313" key="2">
    <source>
        <dbReference type="EMBL" id="ERL53127.1"/>
    </source>
</evidence>
<dbReference type="InterPro" id="IPR001375">
    <property type="entry name" value="Peptidase_S9_cat"/>
</dbReference>
<accession>W1NC40</accession>